<accession>A0A4U0ZCG8</accession>
<dbReference type="AlphaFoldDB" id="A0A4U0ZCG8"/>
<name>A0A4U0ZCG8_9ALTE</name>
<dbReference type="OrthoDB" id="9876671at2"/>
<dbReference type="RefSeq" id="WP_136781636.1">
    <property type="nucleotide sequence ID" value="NZ_SWCO01000003.1"/>
</dbReference>
<dbReference type="EMBL" id="SWCO01000003">
    <property type="protein sequence ID" value="TKB03929.1"/>
    <property type="molecule type" value="Genomic_DNA"/>
</dbReference>
<evidence type="ECO:0000313" key="2">
    <source>
        <dbReference type="Proteomes" id="UP000305471"/>
    </source>
</evidence>
<proteinExistence type="predicted"/>
<comment type="caution">
    <text evidence="1">The sequence shown here is derived from an EMBL/GenBank/DDBJ whole genome shotgun (WGS) entry which is preliminary data.</text>
</comment>
<evidence type="ECO:0000313" key="1">
    <source>
        <dbReference type="EMBL" id="TKB03929.1"/>
    </source>
</evidence>
<keyword evidence="2" id="KW-1185">Reference proteome</keyword>
<dbReference type="Proteomes" id="UP000305471">
    <property type="component" value="Unassembled WGS sequence"/>
</dbReference>
<organism evidence="1 2">
    <name type="scientific">Alteromonas portus</name>
    <dbReference type="NCBI Taxonomy" id="2565549"/>
    <lineage>
        <taxon>Bacteria</taxon>
        <taxon>Pseudomonadati</taxon>
        <taxon>Pseudomonadota</taxon>
        <taxon>Gammaproteobacteria</taxon>
        <taxon>Alteromonadales</taxon>
        <taxon>Alteromonadaceae</taxon>
        <taxon>Alteromonas/Salinimonas group</taxon>
        <taxon>Alteromonas</taxon>
    </lineage>
</organism>
<gene>
    <name evidence="1" type="ORF">E5672_07520</name>
</gene>
<reference evidence="1 2" key="1">
    <citation type="submission" date="2019-04" db="EMBL/GenBank/DDBJ databases">
        <title>Alteromonas portus sp. nov., an alginate lyase-excreting marine bacterium.</title>
        <authorList>
            <person name="Huang H."/>
            <person name="Mo K."/>
            <person name="Bao S."/>
        </authorList>
    </citation>
    <scope>NUCLEOTIDE SEQUENCE [LARGE SCALE GENOMIC DNA]</scope>
    <source>
        <strain evidence="1 2">HB161718</strain>
    </source>
</reference>
<sequence length="84" mass="9374">MSQPIQLPVWQAAKIEKNLSKAASCALSVITSVQQTCSMHSEEKNASIQKKRDAFEQTEIYKKAVEIEKLAEEALSLIKPTELL</sequence>
<protein>
    <submittedName>
        <fullName evidence="1">Uncharacterized protein</fullName>
    </submittedName>
</protein>